<evidence type="ECO:0000313" key="1">
    <source>
        <dbReference type="EMBL" id="KAK3199369.1"/>
    </source>
</evidence>
<dbReference type="Proteomes" id="UP001281410">
    <property type="component" value="Unassembled WGS sequence"/>
</dbReference>
<dbReference type="AlphaFoldDB" id="A0AAE0A2A5"/>
<dbReference type="EMBL" id="JANJYJ010000007">
    <property type="protein sequence ID" value="KAK3199369.1"/>
    <property type="molecule type" value="Genomic_DNA"/>
</dbReference>
<keyword evidence="2" id="KW-1185">Reference proteome</keyword>
<evidence type="ECO:0008006" key="3">
    <source>
        <dbReference type="Google" id="ProtNLM"/>
    </source>
</evidence>
<accession>A0AAE0A2A5</accession>
<comment type="caution">
    <text evidence="1">The sequence shown here is derived from an EMBL/GenBank/DDBJ whole genome shotgun (WGS) entry which is preliminary data.</text>
</comment>
<sequence>MVKFGSLRKAISTLQKEIEVLLAQAQLKGTMNTVREKEKILKKVNREGLARFAMVMWGVWSNRNQLTHSKTGRKPGEIIDWVAGLLEEFQGSQIALTSTFPPDISSSSSGWQPPPIGNLKLNSDAAVPLDGTSFGVGAVIRDAEGQVVVAMSLCL</sequence>
<protein>
    <recommendedName>
        <fullName evidence="3">RNase H type-1 domain-containing protein</fullName>
    </recommendedName>
</protein>
<gene>
    <name evidence="1" type="ORF">Dsin_022784</name>
</gene>
<proteinExistence type="predicted"/>
<name>A0AAE0A2A5_9ROSI</name>
<evidence type="ECO:0000313" key="2">
    <source>
        <dbReference type="Proteomes" id="UP001281410"/>
    </source>
</evidence>
<reference evidence="1" key="1">
    <citation type="journal article" date="2023" name="Plant J.">
        <title>Genome sequences and population genomics provide insights into the demographic history, inbreeding, and mutation load of two 'living fossil' tree species of Dipteronia.</title>
        <authorList>
            <person name="Feng Y."/>
            <person name="Comes H.P."/>
            <person name="Chen J."/>
            <person name="Zhu S."/>
            <person name="Lu R."/>
            <person name="Zhang X."/>
            <person name="Li P."/>
            <person name="Qiu J."/>
            <person name="Olsen K.M."/>
            <person name="Qiu Y."/>
        </authorList>
    </citation>
    <scope>NUCLEOTIDE SEQUENCE</scope>
    <source>
        <strain evidence="1">NBL</strain>
    </source>
</reference>
<organism evidence="1 2">
    <name type="scientific">Dipteronia sinensis</name>
    <dbReference type="NCBI Taxonomy" id="43782"/>
    <lineage>
        <taxon>Eukaryota</taxon>
        <taxon>Viridiplantae</taxon>
        <taxon>Streptophyta</taxon>
        <taxon>Embryophyta</taxon>
        <taxon>Tracheophyta</taxon>
        <taxon>Spermatophyta</taxon>
        <taxon>Magnoliopsida</taxon>
        <taxon>eudicotyledons</taxon>
        <taxon>Gunneridae</taxon>
        <taxon>Pentapetalae</taxon>
        <taxon>rosids</taxon>
        <taxon>malvids</taxon>
        <taxon>Sapindales</taxon>
        <taxon>Sapindaceae</taxon>
        <taxon>Hippocastanoideae</taxon>
        <taxon>Acereae</taxon>
        <taxon>Dipteronia</taxon>
    </lineage>
</organism>